<dbReference type="PROSITE" id="PS00178">
    <property type="entry name" value="AA_TRNA_LIGASE_I"/>
    <property type="match status" value="1"/>
</dbReference>
<evidence type="ECO:0000256" key="1">
    <source>
        <dbReference type="ARBA" id="ARBA00004496"/>
    </source>
</evidence>
<dbReference type="KEGG" id="elio:KO353_13465"/>
<comment type="caution">
    <text evidence="10">Lacks conserved residue(s) required for the propagation of feature annotation.</text>
</comment>
<evidence type="ECO:0000256" key="8">
    <source>
        <dbReference type="ARBA" id="ARBA00022917"/>
    </source>
</evidence>
<comment type="similarity">
    <text evidence="2 10">Belongs to the class-I aminoacyl-tRNA synthetase family. Glutamate--tRNA ligase type 1 subfamily.</text>
</comment>
<keyword evidence="6 10" id="KW-0547">Nucleotide-binding</keyword>
<dbReference type="NCBIfam" id="TIGR00464">
    <property type="entry name" value="gltX_bact"/>
    <property type="match status" value="1"/>
</dbReference>
<evidence type="ECO:0000256" key="5">
    <source>
        <dbReference type="ARBA" id="ARBA00022598"/>
    </source>
</evidence>
<proteinExistence type="inferred from homology"/>
<dbReference type="Proteomes" id="UP000694001">
    <property type="component" value="Chromosome"/>
</dbReference>
<keyword evidence="4 10" id="KW-0963">Cytoplasm</keyword>
<dbReference type="AlphaFoldDB" id="A0A975U1M5"/>
<comment type="catalytic activity">
    <reaction evidence="10">
        <text>tRNA(Glu) + L-glutamate + ATP = L-glutamyl-tRNA(Glu) + AMP + diphosphate</text>
        <dbReference type="Rhea" id="RHEA:23540"/>
        <dbReference type="Rhea" id="RHEA-COMP:9663"/>
        <dbReference type="Rhea" id="RHEA-COMP:9680"/>
        <dbReference type="ChEBI" id="CHEBI:29985"/>
        <dbReference type="ChEBI" id="CHEBI:30616"/>
        <dbReference type="ChEBI" id="CHEBI:33019"/>
        <dbReference type="ChEBI" id="CHEBI:78442"/>
        <dbReference type="ChEBI" id="CHEBI:78520"/>
        <dbReference type="ChEBI" id="CHEBI:456215"/>
        <dbReference type="EC" id="6.1.1.17"/>
    </reaction>
</comment>
<reference evidence="14" key="1">
    <citation type="submission" date="2021-06" db="EMBL/GenBank/DDBJ databases">
        <title>Elioraea tepida, sp. nov., a moderately thermophilic aerobic anoxygenic phototrophic bacterium isolated from an alkaline siliceous hot spring mat community in Yellowstone National Park, WY, USA.</title>
        <authorList>
            <person name="Saini M.K."/>
            <person name="Yoshida S."/>
            <person name="Sebastian A."/>
            <person name="Hirose S."/>
            <person name="Hara E."/>
            <person name="Tamaki H."/>
            <person name="Soulier N.T."/>
            <person name="Albert I."/>
            <person name="Hanada S."/>
            <person name="Bryant D.A."/>
            <person name="Tank M."/>
        </authorList>
    </citation>
    <scope>NUCLEOTIDE SEQUENCE</scope>
    <source>
        <strain evidence="14">MS-P2</strain>
    </source>
</reference>
<feature type="short sequence motif" description="'KMSKS' region" evidence="10">
    <location>
        <begin position="238"/>
        <end position="242"/>
    </location>
</feature>
<dbReference type="InterPro" id="IPR049940">
    <property type="entry name" value="GluQ/Sye"/>
</dbReference>
<feature type="region of interest" description="Disordered" evidence="11">
    <location>
        <begin position="117"/>
        <end position="139"/>
    </location>
</feature>
<organism evidence="14 15">
    <name type="scientific">Elioraea tepida</name>
    <dbReference type="NCBI Taxonomy" id="2843330"/>
    <lineage>
        <taxon>Bacteria</taxon>
        <taxon>Pseudomonadati</taxon>
        <taxon>Pseudomonadota</taxon>
        <taxon>Alphaproteobacteria</taxon>
        <taxon>Acetobacterales</taxon>
        <taxon>Elioraeaceae</taxon>
        <taxon>Elioraea</taxon>
    </lineage>
</organism>
<dbReference type="InterPro" id="IPR033910">
    <property type="entry name" value="GluRS_core"/>
</dbReference>
<comment type="subunit">
    <text evidence="3 10">Monomer.</text>
</comment>
<evidence type="ECO:0000256" key="3">
    <source>
        <dbReference type="ARBA" id="ARBA00011245"/>
    </source>
</evidence>
<evidence type="ECO:0000256" key="10">
    <source>
        <dbReference type="HAMAP-Rule" id="MF_00022"/>
    </source>
</evidence>
<keyword evidence="9 10" id="KW-0030">Aminoacyl-tRNA synthetase</keyword>
<comment type="subcellular location">
    <subcellularLocation>
        <location evidence="1 10">Cytoplasm</location>
    </subcellularLocation>
</comment>
<keyword evidence="15" id="KW-1185">Reference proteome</keyword>
<dbReference type="InterPro" id="IPR045462">
    <property type="entry name" value="aa-tRNA-synth_I_cd-bd"/>
</dbReference>
<dbReference type="CDD" id="cd00808">
    <property type="entry name" value="GluRS_core"/>
    <property type="match status" value="1"/>
</dbReference>
<evidence type="ECO:0000256" key="2">
    <source>
        <dbReference type="ARBA" id="ARBA00007894"/>
    </source>
</evidence>
<evidence type="ECO:0000256" key="11">
    <source>
        <dbReference type="SAM" id="MobiDB-lite"/>
    </source>
</evidence>
<keyword evidence="8 10" id="KW-0648">Protein biosynthesis</keyword>
<dbReference type="EC" id="6.1.1.17" evidence="10"/>
<comment type="function">
    <text evidence="10">Catalyzes the attachment of glutamate to tRNA(Glu) in a two-step reaction: glutamate is first activated by ATP to form Glu-AMP and then transferred to the acceptor end of tRNA(Glu).</text>
</comment>
<name>A0A975U1M5_9PROT</name>
<evidence type="ECO:0000256" key="9">
    <source>
        <dbReference type="ARBA" id="ARBA00023146"/>
    </source>
</evidence>
<dbReference type="GO" id="GO:0005829">
    <property type="term" value="C:cytosol"/>
    <property type="evidence" value="ECO:0007669"/>
    <property type="project" value="TreeGrafter"/>
</dbReference>
<dbReference type="InterPro" id="IPR001412">
    <property type="entry name" value="aa-tRNA-synth_I_CS"/>
</dbReference>
<evidence type="ECO:0000256" key="7">
    <source>
        <dbReference type="ARBA" id="ARBA00022840"/>
    </source>
</evidence>
<feature type="domain" description="Glutamyl/glutaminyl-tRNA synthetase class Ib catalytic" evidence="12">
    <location>
        <begin position="4"/>
        <end position="305"/>
    </location>
</feature>
<gene>
    <name evidence="10" type="primary">gltX</name>
    <name evidence="14" type="ORF">KO353_13465</name>
</gene>
<dbReference type="PANTHER" id="PTHR43311">
    <property type="entry name" value="GLUTAMATE--TRNA LIGASE"/>
    <property type="match status" value="1"/>
</dbReference>
<dbReference type="InterPro" id="IPR004527">
    <property type="entry name" value="Glu-tRNA-ligase_bac/mito"/>
</dbReference>
<accession>A0A975U1M5</accession>
<protein>
    <recommendedName>
        <fullName evidence="10">Glutamate--tRNA ligase</fullName>
        <ecNumber evidence="10">6.1.1.17</ecNumber>
    </recommendedName>
    <alternativeName>
        <fullName evidence="10">Glutamyl-tRNA synthetase</fullName>
        <shortName evidence="10">GluRS</shortName>
    </alternativeName>
</protein>
<dbReference type="Pfam" id="PF00749">
    <property type="entry name" value="tRNA-synt_1c"/>
    <property type="match status" value="1"/>
</dbReference>
<evidence type="ECO:0000259" key="13">
    <source>
        <dbReference type="Pfam" id="PF19269"/>
    </source>
</evidence>
<feature type="short sequence motif" description="'HIGH' region" evidence="10">
    <location>
        <begin position="9"/>
        <end position="19"/>
    </location>
</feature>
<dbReference type="GO" id="GO:0005524">
    <property type="term" value="F:ATP binding"/>
    <property type="evidence" value="ECO:0007669"/>
    <property type="project" value="UniProtKB-UniRule"/>
</dbReference>
<feature type="binding site" evidence="10">
    <location>
        <position position="241"/>
    </location>
    <ligand>
        <name>ATP</name>
        <dbReference type="ChEBI" id="CHEBI:30616"/>
    </ligand>
</feature>
<evidence type="ECO:0000256" key="6">
    <source>
        <dbReference type="ARBA" id="ARBA00022741"/>
    </source>
</evidence>
<feature type="compositionally biased region" description="Basic and acidic residues" evidence="11">
    <location>
        <begin position="117"/>
        <end position="132"/>
    </location>
</feature>
<evidence type="ECO:0000256" key="4">
    <source>
        <dbReference type="ARBA" id="ARBA00022490"/>
    </source>
</evidence>
<feature type="domain" description="Aminoacyl-tRNA synthetase class I anticodon-binding" evidence="13">
    <location>
        <begin position="339"/>
        <end position="462"/>
    </location>
</feature>
<keyword evidence="7 10" id="KW-0067">ATP-binding</keyword>
<dbReference type="Pfam" id="PF19269">
    <property type="entry name" value="Anticodon_2"/>
    <property type="match status" value="1"/>
</dbReference>
<evidence type="ECO:0000259" key="12">
    <source>
        <dbReference type="Pfam" id="PF00749"/>
    </source>
</evidence>
<sequence>MSTVTRFAPSPTGFLHIGGARTALFNWLFARATGGRFLLRIEDTDTTREVPGAVEQIIESLAWLGIPPDEPPVSQRARAARHAEVARAMVAAGTAYYAYETPEELQAMRERAIAEGRPPRYDGTWRDRDPKEAPPGVPGAIRLKAPREGETVVEDLVQGTVRVANAELDDMILLRSDGRPTYLHAVVVDDHDMGITHVIRGDDHLTNTFRQVQVYRAMGWEPPRFAHIPLIHGQDGAKLSKRHGAVSVLDFRDQGYLPEAVANYLLRLGWGRGDIEVIGLEEAAAIFDLADVGRGAARFDYAKLRHLNGVWIRRADNERLTKLTLERLARRAEGAIGAITAERVAKLMPALKERAQTLEELADQASFLVRTIPLSFEPKAQALLTPEARIALRGLARAFEGVAWEPAALEAAARAHAAATGVTLKDLAMPLRAALTGSTVSPPVFDVAAALGEAETLARIAAVSG</sequence>
<dbReference type="InterPro" id="IPR020058">
    <property type="entry name" value="Glu/Gln-tRNA-synth_Ib_cat-dom"/>
</dbReference>
<dbReference type="FunFam" id="3.40.50.620:FF:000007">
    <property type="entry name" value="Glutamate--tRNA ligase"/>
    <property type="match status" value="1"/>
</dbReference>
<dbReference type="RefSeq" id="WP_218285280.1">
    <property type="nucleotide sequence ID" value="NZ_CP076448.1"/>
</dbReference>
<dbReference type="GO" id="GO:0006424">
    <property type="term" value="P:glutamyl-tRNA aminoacylation"/>
    <property type="evidence" value="ECO:0007669"/>
    <property type="project" value="UniProtKB-UniRule"/>
</dbReference>
<evidence type="ECO:0000313" key="15">
    <source>
        <dbReference type="Proteomes" id="UP000694001"/>
    </source>
</evidence>
<dbReference type="GO" id="GO:0008270">
    <property type="term" value="F:zinc ion binding"/>
    <property type="evidence" value="ECO:0007669"/>
    <property type="project" value="InterPro"/>
</dbReference>
<dbReference type="GO" id="GO:0004818">
    <property type="term" value="F:glutamate-tRNA ligase activity"/>
    <property type="evidence" value="ECO:0007669"/>
    <property type="project" value="UniProtKB-UniRule"/>
</dbReference>
<keyword evidence="5 10" id="KW-0436">Ligase</keyword>
<evidence type="ECO:0000313" key="14">
    <source>
        <dbReference type="EMBL" id="QXM24252.1"/>
    </source>
</evidence>
<dbReference type="PANTHER" id="PTHR43311:SF2">
    <property type="entry name" value="GLUTAMATE--TRNA LIGASE, MITOCHONDRIAL-RELATED"/>
    <property type="match status" value="1"/>
</dbReference>
<dbReference type="HAMAP" id="MF_00022">
    <property type="entry name" value="Glu_tRNA_synth_type1"/>
    <property type="match status" value="1"/>
</dbReference>
<dbReference type="EMBL" id="CP076448">
    <property type="protein sequence ID" value="QXM24252.1"/>
    <property type="molecule type" value="Genomic_DNA"/>
</dbReference>